<dbReference type="EMBL" id="PYMM01000003">
    <property type="protein sequence ID" value="PSU17327.1"/>
    <property type="molecule type" value="Genomic_DNA"/>
</dbReference>
<dbReference type="AlphaFoldDB" id="A0ABD6X3T0"/>
<evidence type="ECO:0000313" key="2">
    <source>
        <dbReference type="Proteomes" id="UP000241404"/>
    </source>
</evidence>
<proteinExistence type="predicted"/>
<reference evidence="1 2" key="1">
    <citation type="submission" date="2018-03" db="EMBL/GenBank/DDBJ databases">
        <title>Whole genome sequencing of Histamine producing bacteria.</title>
        <authorList>
            <person name="Butler K."/>
        </authorList>
    </citation>
    <scope>NUCLEOTIDE SEQUENCE [LARGE SCALE GENOMIC DNA]</scope>
    <source>
        <strain evidence="1 2">BT-6</strain>
    </source>
</reference>
<accession>A0ABD6X3T0</accession>
<evidence type="ECO:0000313" key="1">
    <source>
        <dbReference type="EMBL" id="PSU17327.1"/>
    </source>
</evidence>
<gene>
    <name evidence="1" type="ORF">CTM90_07405</name>
</gene>
<sequence>MIEEYDQDGYFTVVSFPVSEISSDHSRKTVSYLMNNEKRTMEFIKSSELIRFINWLTEHNK</sequence>
<comment type="caution">
    <text evidence="1">The sequence shown here is derived from an EMBL/GenBank/DDBJ whole genome shotgun (WGS) entry which is preliminary data.</text>
</comment>
<name>A0ABD6X3T0_PHODM</name>
<organism evidence="1 2">
    <name type="scientific">Photobacterium damselae</name>
    <dbReference type="NCBI Taxonomy" id="38293"/>
    <lineage>
        <taxon>Bacteria</taxon>
        <taxon>Pseudomonadati</taxon>
        <taxon>Pseudomonadota</taxon>
        <taxon>Gammaproteobacteria</taxon>
        <taxon>Vibrionales</taxon>
        <taxon>Vibrionaceae</taxon>
        <taxon>Photobacterium</taxon>
    </lineage>
</organism>
<dbReference type="Proteomes" id="UP000241404">
    <property type="component" value="Unassembled WGS sequence"/>
</dbReference>
<protein>
    <submittedName>
        <fullName evidence="1">Uncharacterized protein</fullName>
    </submittedName>
</protein>